<accession>A0ABP9V2Q9</accession>
<name>A0ABP9V2Q9_9BACT</name>
<proteinExistence type="inferred from homology"/>
<keyword evidence="1" id="KW-1277">Toxin-antitoxin system</keyword>
<keyword evidence="4" id="KW-1185">Reference proteome</keyword>
<dbReference type="EMBL" id="BAABRL010000010">
    <property type="protein sequence ID" value="GAA5496905.1"/>
    <property type="molecule type" value="Genomic_DNA"/>
</dbReference>
<dbReference type="Gene3D" id="3.30.2310.20">
    <property type="entry name" value="RelE-like"/>
    <property type="match status" value="1"/>
</dbReference>
<protein>
    <recommendedName>
        <fullName evidence="2">Toxin</fullName>
    </recommendedName>
</protein>
<gene>
    <name evidence="3" type="primary">parE1</name>
    <name evidence="3" type="ORF">Rhal01_03093</name>
</gene>
<sequence>MADYKLSLLAEEDLISIYAYTYETWGIEQLDTYKGHLTKALEEITADPFGIGSKSRDDLAEGCRTYRVQHHYYVYRVKNGTVEIARVLHENMDFHLQTKESYFPI</sequence>
<dbReference type="Pfam" id="PF05016">
    <property type="entry name" value="ParE_toxin"/>
    <property type="match status" value="1"/>
</dbReference>
<reference evidence="3 4" key="1">
    <citation type="submission" date="2024-02" db="EMBL/GenBank/DDBJ databases">
        <title>Rubritalea halochordaticola NBRC 107102.</title>
        <authorList>
            <person name="Ichikawa N."/>
            <person name="Katano-Makiyama Y."/>
            <person name="Hidaka K."/>
        </authorList>
    </citation>
    <scope>NUCLEOTIDE SEQUENCE [LARGE SCALE GENOMIC DNA]</scope>
    <source>
        <strain evidence="3 4">NBRC 107102</strain>
    </source>
</reference>
<dbReference type="PIRSF" id="PIRSF029218">
    <property type="entry name" value="ParE"/>
    <property type="match status" value="1"/>
</dbReference>
<organism evidence="3 4">
    <name type="scientific">Rubritalea halochordaticola</name>
    <dbReference type="NCBI Taxonomy" id="714537"/>
    <lineage>
        <taxon>Bacteria</taxon>
        <taxon>Pseudomonadati</taxon>
        <taxon>Verrucomicrobiota</taxon>
        <taxon>Verrucomicrobiia</taxon>
        <taxon>Verrucomicrobiales</taxon>
        <taxon>Rubritaleaceae</taxon>
        <taxon>Rubritalea</taxon>
    </lineage>
</organism>
<comment type="similarity">
    <text evidence="2">Belongs to the RelE toxin family.</text>
</comment>
<evidence type="ECO:0000313" key="4">
    <source>
        <dbReference type="Proteomes" id="UP001424741"/>
    </source>
</evidence>
<dbReference type="InterPro" id="IPR028344">
    <property type="entry name" value="ParE1/4"/>
</dbReference>
<evidence type="ECO:0000256" key="1">
    <source>
        <dbReference type="ARBA" id="ARBA00022649"/>
    </source>
</evidence>
<dbReference type="Proteomes" id="UP001424741">
    <property type="component" value="Unassembled WGS sequence"/>
</dbReference>
<dbReference type="RefSeq" id="WP_346189496.1">
    <property type="nucleotide sequence ID" value="NZ_BAABRL010000010.1"/>
</dbReference>
<evidence type="ECO:0000313" key="3">
    <source>
        <dbReference type="EMBL" id="GAA5496905.1"/>
    </source>
</evidence>
<dbReference type="InterPro" id="IPR007712">
    <property type="entry name" value="RelE/ParE_toxin"/>
</dbReference>
<dbReference type="InterPro" id="IPR035093">
    <property type="entry name" value="RelE/ParE_toxin_dom_sf"/>
</dbReference>
<evidence type="ECO:0000256" key="2">
    <source>
        <dbReference type="PIRNR" id="PIRNR029218"/>
    </source>
</evidence>
<comment type="caution">
    <text evidence="3">The sequence shown here is derived from an EMBL/GenBank/DDBJ whole genome shotgun (WGS) entry which is preliminary data.</text>
</comment>